<evidence type="ECO:0000256" key="10">
    <source>
        <dbReference type="ARBA" id="ARBA00023288"/>
    </source>
</evidence>
<evidence type="ECO:0000256" key="11">
    <source>
        <dbReference type="HAMAP-Rule" id="MF_01145"/>
    </source>
</evidence>
<dbReference type="RefSeq" id="WP_003353771.1">
    <property type="nucleotide sequence ID" value="NZ_JH414748.1"/>
</dbReference>
<evidence type="ECO:0000256" key="4">
    <source>
        <dbReference type="ARBA" id="ARBA00022475"/>
    </source>
</evidence>
<accession>G9QKC7</accession>
<comment type="function">
    <text evidence="11">Plays a major role in protein secretion by helping the post-translocational extracellular folding of several secreted proteins.</text>
</comment>
<comment type="catalytic activity">
    <reaction evidence="1 11">
        <text>[protein]-peptidylproline (omega=180) = [protein]-peptidylproline (omega=0)</text>
        <dbReference type="Rhea" id="RHEA:16237"/>
        <dbReference type="Rhea" id="RHEA-COMP:10747"/>
        <dbReference type="Rhea" id="RHEA-COMP:10748"/>
        <dbReference type="ChEBI" id="CHEBI:83833"/>
        <dbReference type="ChEBI" id="CHEBI:83834"/>
        <dbReference type="EC" id="5.2.1.8"/>
    </reaction>
</comment>
<dbReference type="GO" id="GO:0006457">
    <property type="term" value="P:protein folding"/>
    <property type="evidence" value="ECO:0007669"/>
    <property type="project" value="UniProtKB-UniRule"/>
</dbReference>
<dbReference type="InterPro" id="IPR023058">
    <property type="entry name" value="PPIase_PpiC_CS"/>
</dbReference>
<evidence type="ECO:0000256" key="3">
    <source>
        <dbReference type="ARBA" id="ARBA00006071"/>
    </source>
</evidence>
<dbReference type="Pfam" id="PF13616">
    <property type="entry name" value="Rotamase_3"/>
    <property type="match status" value="1"/>
</dbReference>
<reference evidence="15 16" key="1">
    <citation type="submission" date="2011-09" db="EMBL/GenBank/DDBJ databases">
        <title>The Genome Sequence of Bacillus smithii 7_3_47FAA.</title>
        <authorList>
            <consortium name="The Broad Institute Genome Sequencing Platform"/>
            <person name="Earl A."/>
            <person name="Ward D."/>
            <person name="Feldgarden M."/>
            <person name="Gevers D."/>
            <person name="Daigneault M."/>
            <person name="Strauss J."/>
            <person name="Allen-Vercoe E."/>
            <person name="Young S.K."/>
            <person name="Zeng Q."/>
            <person name="Gargeya S."/>
            <person name="Fitzgerald M."/>
            <person name="Haas B."/>
            <person name="Abouelleil A."/>
            <person name="Alvarado L."/>
            <person name="Arachchi H.M."/>
            <person name="Berlin A."/>
            <person name="Brown A."/>
            <person name="Chapman S.B."/>
            <person name="Chen Z."/>
            <person name="Dunbar C."/>
            <person name="Freedman E."/>
            <person name="Gearin G."/>
            <person name="Goldberg J."/>
            <person name="Griggs A."/>
            <person name="Gujja S."/>
            <person name="Heiman D."/>
            <person name="Howarth C."/>
            <person name="Larson L."/>
            <person name="Lui A."/>
            <person name="MacDonald P.J.P."/>
            <person name="Montmayeur A."/>
            <person name="Murphy C."/>
            <person name="Neiman D."/>
            <person name="Pearson M."/>
            <person name="Priest M."/>
            <person name="Roberts A."/>
            <person name="Saif S."/>
            <person name="Shea T."/>
            <person name="Shenoy N."/>
            <person name="Sisk P."/>
            <person name="Stolte C."/>
            <person name="Sykes S."/>
            <person name="Wortman J."/>
            <person name="Nusbaum C."/>
            <person name="Birren B."/>
        </authorList>
    </citation>
    <scope>NUCLEOTIDE SEQUENCE [LARGE SCALE GENOMIC DNA]</scope>
    <source>
        <strain evidence="15 16">7_3_47FAA</strain>
    </source>
</reference>
<evidence type="ECO:0000313" key="15">
    <source>
        <dbReference type="EMBL" id="EHL78394.1"/>
    </source>
</evidence>
<dbReference type="PROSITE" id="PS50198">
    <property type="entry name" value="PPIC_PPIASE_2"/>
    <property type="match status" value="1"/>
</dbReference>
<evidence type="ECO:0000256" key="13">
    <source>
        <dbReference type="SAM" id="SignalP"/>
    </source>
</evidence>
<comment type="similarity">
    <text evidence="3 11">Belongs to the PrsA family.</text>
</comment>
<evidence type="ECO:0000256" key="8">
    <source>
        <dbReference type="ARBA" id="ARBA00023139"/>
    </source>
</evidence>
<evidence type="ECO:0000256" key="1">
    <source>
        <dbReference type="ARBA" id="ARBA00000971"/>
    </source>
</evidence>
<keyword evidence="9 11" id="KW-0413">Isomerase</keyword>
<comment type="caution">
    <text evidence="15">The sequence shown here is derived from an EMBL/GenBank/DDBJ whole genome shotgun (WGS) entry which is preliminary data.</text>
</comment>
<dbReference type="GO" id="GO:0005886">
    <property type="term" value="C:plasma membrane"/>
    <property type="evidence" value="ECO:0007669"/>
    <property type="project" value="UniProtKB-SubCell"/>
</dbReference>
<dbReference type="InterPro" id="IPR050245">
    <property type="entry name" value="PrsA_foldase"/>
</dbReference>
<dbReference type="HOGENOM" id="CLU_034646_6_1_9"/>
<feature type="signal peptide" evidence="13">
    <location>
        <begin position="1"/>
        <end position="18"/>
    </location>
</feature>
<dbReference type="EC" id="5.2.1.8" evidence="11"/>
<dbReference type="PANTHER" id="PTHR47245">
    <property type="entry name" value="PEPTIDYLPROLYL ISOMERASE"/>
    <property type="match status" value="1"/>
</dbReference>
<proteinExistence type="inferred from homology"/>
<dbReference type="AlphaFoldDB" id="G9QKC7"/>
<keyword evidence="7 11" id="KW-0472">Membrane</keyword>
<dbReference type="SUPFAM" id="SSF54534">
    <property type="entry name" value="FKBP-like"/>
    <property type="match status" value="1"/>
</dbReference>
<evidence type="ECO:0000256" key="5">
    <source>
        <dbReference type="ARBA" id="ARBA00022729"/>
    </source>
</evidence>
<evidence type="ECO:0000259" key="14">
    <source>
        <dbReference type="PROSITE" id="PS50198"/>
    </source>
</evidence>
<gene>
    <name evidence="11" type="primary">prsA</name>
    <name evidence="15" type="ORF">HMPREF1015_01666</name>
</gene>
<keyword evidence="10 11" id="KW-0449">Lipoprotein</keyword>
<keyword evidence="5 11" id="KW-0732">Signal</keyword>
<name>G9QKC7_9BACI</name>
<dbReference type="GO" id="GO:0003755">
    <property type="term" value="F:peptidyl-prolyl cis-trans isomerase activity"/>
    <property type="evidence" value="ECO:0007669"/>
    <property type="project" value="UniProtKB-UniRule"/>
</dbReference>
<evidence type="ECO:0000256" key="12">
    <source>
        <dbReference type="SAM" id="Coils"/>
    </source>
</evidence>
<dbReference type="HAMAP" id="MF_01145">
    <property type="entry name" value="Foldase_PrsA"/>
    <property type="match status" value="1"/>
</dbReference>
<dbReference type="PATRIC" id="fig|665952.3.peg.1466"/>
<dbReference type="PROSITE" id="PS01096">
    <property type="entry name" value="PPIC_PPIASE_1"/>
    <property type="match status" value="1"/>
</dbReference>
<keyword evidence="12" id="KW-0175">Coiled coil</keyword>
<dbReference type="PROSITE" id="PS51257">
    <property type="entry name" value="PROKAR_LIPOPROTEIN"/>
    <property type="match status" value="1"/>
</dbReference>
<dbReference type="PANTHER" id="PTHR47245:SF1">
    <property type="entry name" value="FOLDASE PROTEIN PRSA"/>
    <property type="match status" value="1"/>
</dbReference>
<evidence type="ECO:0000256" key="2">
    <source>
        <dbReference type="ARBA" id="ARBA00004193"/>
    </source>
</evidence>
<evidence type="ECO:0000313" key="16">
    <source>
        <dbReference type="Proteomes" id="UP000011747"/>
    </source>
</evidence>
<dbReference type="Gene3D" id="3.10.50.40">
    <property type="match status" value="1"/>
</dbReference>
<keyword evidence="16" id="KW-1185">Reference proteome</keyword>
<keyword evidence="6 11" id="KW-0697">Rotamase</keyword>
<dbReference type="SUPFAM" id="SSF109998">
    <property type="entry name" value="Triger factor/SurA peptide-binding domain-like"/>
    <property type="match status" value="1"/>
</dbReference>
<dbReference type="InterPro" id="IPR000297">
    <property type="entry name" value="PPIase_PpiC"/>
</dbReference>
<comment type="subcellular location">
    <subcellularLocation>
        <location evidence="2 11">Cell membrane</location>
        <topology evidence="2 11">Lipid-anchor</topology>
    </subcellularLocation>
</comment>
<evidence type="ECO:0000256" key="6">
    <source>
        <dbReference type="ARBA" id="ARBA00023110"/>
    </source>
</evidence>
<feature type="coiled-coil region" evidence="12">
    <location>
        <begin position="78"/>
        <end position="132"/>
    </location>
</feature>
<feature type="domain" description="PpiC" evidence="14">
    <location>
        <begin position="139"/>
        <end position="232"/>
    </location>
</feature>
<dbReference type="InterPro" id="IPR023059">
    <property type="entry name" value="Foldase_PrsA"/>
</dbReference>
<keyword evidence="4 11" id="KW-1003">Cell membrane</keyword>
<dbReference type="InterPro" id="IPR027304">
    <property type="entry name" value="Trigger_fact/SurA_dom_sf"/>
</dbReference>
<evidence type="ECO:0000256" key="9">
    <source>
        <dbReference type="ARBA" id="ARBA00023235"/>
    </source>
</evidence>
<keyword evidence="8 11" id="KW-0564">Palmitate</keyword>
<protein>
    <recommendedName>
        <fullName evidence="11">Foldase protein PrsA</fullName>
        <ecNumber evidence="11">5.2.1.8</ecNumber>
    </recommendedName>
</protein>
<feature type="chain" id="PRO_5039706070" description="Foldase protein PrsA" evidence="13">
    <location>
        <begin position="19"/>
        <end position="291"/>
    </location>
</feature>
<dbReference type="InterPro" id="IPR046357">
    <property type="entry name" value="PPIase_dom_sf"/>
</dbReference>
<organism evidence="15 16">
    <name type="scientific">Bacillus smithii 7_3_47FAA</name>
    <dbReference type="NCBI Taxonomy" id="665952"/>
    <lineage>
        <taxon>Bacteria</taxon>
        <taxon>Bacillati</taxon>
        <taxon>Bacillota</taxon>
        <taxon>Bacilli</taxon>
        <taxon>Bacillales</taxon>
        <taxon>Bacillaceae</taxon>
        <taxon>Bacillus</taxon>
    </lineage>
</organism>
<dbReference type="Proteomes" id="UP000011747">
    <property type="component" value="Unassembled WGS sequence"/>
</dbReference>
<sequence>MKKWILSLSLAAGMIVLAACGNGGDDTVVKTNEGNITKEDLYNAMKEKYPQQTQQALQELVYKKVLSEKYKVSDKELNDELQKTKDQLGSQYEAFLAQYGMDEKGFKDYLKLELLEQKAATADIKISDQELKNYYKKWQPEIKVRHILVDDEKTANEIKAQLDKGAKFEDLAKKYSKDIASANNGGDLGWIDYQGRKQFVPEFTKALDTLKVKEISKPIKTEYGYHIIQITDKKKKKPFNEVKDQLKEELKLSKVDQTKMQKKLNEVLKDANVKVEDKDFNGLFSEATSNK</sequence>
<evidence type="ECO:0000256" key="7">
    <source>
        <dbReference type="ARBA" id="ARBA00023136"/>
    </source>
</evidence>
<dbReference type="EMBL" id="ACWF01000072">
    <property type="protein sequence ID" value="EHL78394.1"/>
    <property type="molecule type" value="Genomic_DNA"/>
</dbReference>